<evidence type="ECO:0008006" key="7">
    <source>
        <dbReference type="Google" id="ProtNLM"/>
    </source>
</evidence>
<dbReference type="Proteomes" id="UP000324896">
    <property type="component" value="Unassembled WGS sequence"/>
</dbReference>
<gene>
    <name evidence="3" type="ORF">BY453_101152</name>
    <name evidence="1" type="ORF">C8C78_10529</name>
    <name evidence="2" type="ORF">SAMN04488597_10537</name>
</gene>
<accession>A0A1G6KXI5</accession>
<dbReference type="InterPro" id="IPR008962">
    <property type="entry name" value="PapD-like_sf"/>
</dbReference>
<name>A0A1G6KXI5_9FIRM</name>
<evidence type="ECO:0000313" key="6">
    <source>
        <dbReference type="Proteomes" id="UP000324896"/>
    </source>
</evidence>
<dbReference type="Proteomes" id="UP000247389">
    <property type="component" value="Unassembled WGS sequence"/>
</dbReference>
<reference evidence="1 4" key="2">
    <citation type="submission" date="2018-04" db="EMBL/GenBank/DDBJ databases">
        <title>Subsurface microbial communities from deep shales in Ohio and West Virginia, USA.</title>
        <authorList>
            <person name="Wrighton K."/>
        </authorList>
    </citation>
    <scope>NUCLEOTIDE SEQUENCE [LARGE SCALE GENOMIC DNA]</scope>
    <source>
        <strain evidence="1 4">MSL28</strain>
    </source>
</reference>
<dbReference type="RefSeq" id="WP_089723163.1">
    <property type="nucleotide sequence ID" value="NZ_FMYT01000005.1"/>
</dbReference>
<sequence length="265" mass="30527">MRRINKIYILIVLLFFIIFVSTNAGATVRVEPARIIINSLSRSRSTGTIEVVNKGEEAVELTAVLNDWSLDEKDALLFFEAGKSNYSLAGLIKFNPRSFILQPGKKQIVRFTINTPENPEKERRGVVFFEHETDFTDAQTGSKIITQIGTVIYLVPADIKYNFKFTGLRIYKIPPPEPQPVVLSVENAGTGHFRYYLSYRVVDSENRLVMEEKFNEEFIILPEYKRKITFMLAERLKPGDYKLMLQFSFYNTDKTADYQIPITIN</sequence>
<evidence type="ECO:0000313" key="1">
    <source>
        <dbReference type="EMBL" id="PXV68237.1"/>
    </source>
</evidence>
<dbReference type="AlphaFoldDB" id="A0A1G6KXI5"/>
<evidence type="ECO:0000313" key="2">
    <source>
        <dbReference type="EMBL" id="SDC35667.1"/>
    </source>
</evidence>
<protein>
    <recommendedName>
        <fullName evidence="7">P pilus assembly protein, chaperone PapD</fullName>
    </recommendedName>
</protein>
<organism evidence="2 6">
    <name type="scientific">Halanaerobium congolense</name>
    <dbReference type="NCBI Taxonomy" id="54121"/>
    <lineage>
        <taxon>Bacteria</taxon>
        <taxon>Bacillati</taxon>
        <taxon>Bacillota</taxon>
        <taxon>Clostridia</taxon>
        <taxon>Halanaerobiales</taxon>
        <taxon>Halanaerobiaceae</taxon>
        <taxon>Halanaerobium</taxon>
    </lineage>
</organism>
<evidence type="ECO:0000313" key="5">
    <source>
        <dbReference type="Proteomes" id="UP000295758"/>
    </source>
</evidence>
<dbReference type="Proteomes" id="UP000295758">
    <property type="component" value="Unassembled WGS sequence"/>
</dbReference>
<reference evidence="3 5" key="3">
    <citation type="submission" date="2019-03" db="EMBL/GenBank/DDBJ databases">
        <title>Deep subsurface shale carbon reservoir microbial communities from Ohio and West Virginia, USA.</title>
        <authorList>
            <person name="Wrighton K."/>
        </authorList>
    </citation>
    <scope>NUCLEOTIDE SEQUENCE [LARGE SCALE GENOMIC DNA]</scope>
    <source>
        <strain evidence="3 5">UTICA-S4D12</strain>
    </source>
</reference>
<dbReference type="EMBL" id="FMYT01000005">
    <property type="protein sequence ID" value="SDC35667.1"/>
    <property type="molecule type" value="Genomic_DNA"/>
</dbReference>
<proteinExistence type="predicted"/>
<evidence type="ECO:0000313" key="4">
    <source>
        <dbReference type="Proteomes" id="UP000247389"/>
    </source>
</evidence>
<dbReference type="EMBL" id="QICM01000005">
    <property type="protein sequence ID" value="PXV68237.1"/>
    <property type="molecule type" value="Genomic_DNA"/>
</dbReference>
<reference evidence="2 6" key="1">
    <citation type="submission" date="2016-10" db="EMBL/GenBank/DDBJ databases">
        <authorList>
            <person name="Varghese N."/>
            <person name="Submissions S."/>
        </authorList>
    </citation>
    <scope>NUCLEOTIDE SEQUENCE [LARGE SCALE GENOMIC DNA]</scope>
    <source>
        <strain evidence="2 6">WG10</strain>
    </source>
</reference>
<evidence type="ECO:0000313" key="3">
    <source>
        <dbReference type="EMBL" id="TDS35433.1"/>
    </source>
</evidence>
<dbReference type="EMBL" id="SOAA01000001">
    <property type="protein sequence ID" value="TDS35433.1"/>
    <property type="molecule type" value="Genomic_DNA"/>
</dbReference>
<dbReference type="SUPFAM" id="SSF49354">
    <property type="entry name" value="PapD-like"/>
    <property type="match status" value="1"/>
</dbReference>